<organism evidence="2 3">
    <name type="scientific">Kouleothrix aurantiaca</name>
    <dbReference type="NCBI Taxonomy" id="186479"/>
    <lineage>
        <taxon>Bacteria</taxon>
        <taxon>Bacillati</taxon>
        <taxon>Chloroflexota</taxon>
        <taxon>Chloroflexia</taxon>
        <taxon>Chloroflexales</taxon>
        <taxon>Roseiflexineae</taxon>
        <taxon>Roseiflexaceae</taxon>
        <taxon>Kouleothrix</taxon>
    </lineage>
</organism>
<keyword evidence="1" id="KW-1133">Transmembrane helix</keyword>
<name>A0A0N8PQZ6_9CHLR</name>
<feature type="non-terminal residue" evidence="2">
    <location>
        <position position="1"/>
    </location>
</feature>
<dbReference type="AlphaFoldDB" id="A0A0N8PQZ6"/>
<accession>A0A0N8PQZ6</accession>
<evidence type="ECO:0000313" key="2">
    <source>
        <dbReference type="EMBL" id="KPV48509.1"/>
    </source>
</evidence>
<keyword evidence="1" id="KW-0812">Transmembrane</keyword>
<gene>
    <name evidence="2" type="ORF">SE17_37685</name>
</gene>
<protein>
    <submittedName>
        <fullName evidence="2">Uncharacterized protein</fullName>
    </submittedName>
</protein>
<dbReference type="EMBL" id="LJCR01002595">
    <property type="protein sequence ID" value="KPV48509.1"/>
    <property type="molecule type" value="Genomic_DNA"/>
</dbReference>
<evidence type="ECO:0000256" key="1">
    <source>
        <dbReference type="SAM" id="Phobius"/>
    </source>
</evidence>
<proteinExistence type="predicted"/>
<feature type="transmembrane region" description="Helical" evidence="1">
    <location>
        <begin position="135"/>
        <end position="156"/>
    </location>
</feature>
<dbReference type="Proteomes" id="UP000050509">
    <property type="component" value="Unassembled WGS sequence"/>
</dbReference>
<reference evidence="2 3" key="1">
    <citation type="submission" date="2015-09" db="EMBL/GenBank/DDBJ databases">
        <title>Draft genome sequence of Kouleothrix aurantiaca JCM 19913.</title>
        <authorList>
            <person name="Hemp J."/>
        </authorList>
    </citation>
    <scope>NUCLEOTIDE SEQUENCE [LARGE SCALE GENOMIC DNA]</scope>
    <source>
        <strain evidence="2 3">COM-B</strain>
    </source>
</reference>
<keyword evidence="1" id="KW-0472">Membrane</keyword>
<sequence>DELTQRQADEAGIDDLTMPLNATPAIRKAKLNASTRQELALILEQRRQAAQRDAEAAARQAGATPPDVEQVMERLVQRIDEELNGRILANGNALVWFEGQLVEFDYRTVSSGTTDDDYLAASGVDPAAERKRRMVIIGIAAAFFLGAALLAINAFGGGETATTSGPTLGSVAAQSAPLWDIQSLAVGGVGGRVSGAALGYPTLVCLTDKQIDALKPGETVVLTGTTSVRSYILHDNATATPRDLIVANCGQKPPKLLASAALQSAETTKPLREGLITQVTTTGSDTDPANIPADRMRVDLTVALPDAPLSD</sequence>
<keyword evidence="3" id="KW-1185">Reference proteome</keyword>
<comment type="caution">
    <text evidence="2">The sequence shown here is derived from an EMBL/GenBank/DDBJ whole genome shotgun (WGS) entry which is preliminary data.</text>
</comment>
<feature type="non-terminal residue" evidence="2">
    <location>
        <position position="311"/>
    </location>
</feature>
<evidence type="ECO:0000313" key="3">
    <source>
        <dbReference type="Proteomes" id="UP000050509"/>
    </source>
</evidence>